<accession>A0A2N5ZHI2</accession>
<evidence type="ECO:0000313" key="1">
    <source>
        <dbReference type="EMBL" id="PLX18084.1"/>
    </source>
</evidence>
<organism evidence="1 2">
    <name type="scientific">Muiribacterium halophilum</name>
    <dbReference type="NCBI Taxonomy" id="2053465"/>
    <lineage>
        <taxon>Bacteria</taxon>
        <taxon>Candidatus Muiribacteriota</taxon>
        <taxon>Candidatus Muiribacteriia</taxon>
        <taxon>Candidatus Muiribacteriales</taxon>
        <taxon>Candidatus Muiribacteriaceae</taxon>
        <taxon>Candidatus Muiribacterium</taxon>
    </lineage>
</organism>
<dbReference type="Proteomes" id="UP000234857">
    <property type="component" value="Unassembled WGS sequence"/>
</dbReference>
<proteinExistence type="predicted"/>
<sequence length="97" mass="11515">MKNLGTIFNNEEVMELCKKNMDFAFNLVKENSTNSNTIIKERVNEYFDIVNKNMELISENYEKALTKNEEIAQLYKENIEKTSEIAKKMTEKLRNRK</sequence>
<dbReference type="AlphaFoldDB" id="A0A2N5ZHI2"/>
<dbReference type="EMBL" id="PKTG01000072">
    <property type="protein sequence ID" value="PLX18084.1"/>
    <property type="molecule type" value="Genomic_DNA"/>
</dbReference>
<protein>
    <recommendedName>
        <fullName evidence="3">Phasin domain-containing protein</fullName>
    </recommendedName>
</protein>
<reference evidence="1 2" key="1">
    <citation type="submission" date="2017-11" db="EMBL/GenBank/DDBJ databases">
        <title>Genome-resolved metagenomics identifies genetic mobility, metabolic interactions, and unexpected diversity in perchlorate-reducing communities.</title>
        <authorList>
            <person name="Barnum T.P."/>
            <person name="Figueroa I.A."/>
            <person name="Carlstrom C.I."/>
            <person name="Lucas L.N."/>
            <person name="Engelbrektson A.L."/>
            <person name="Coates J.D."/>
        </authorList>
    </citation>
    <scope>NUCLEOTIDE SEQUENCE [LARGE SCALE GENOMIC DNA]</scope>
    <source>
        <strain evidence="1">BM706</strain>
    </source>
</reference>
<comment type="caution">
    <text evidence="1">The sequence shown here is derived from an EMBL/GenBank/DDBJ whole genome shotgun (WGS) entry which is preliminary data.</text>
</comment>
<evidence type="ECO:0008006" key="3">
    <source>
        <dbReference type="Google" id="ProtNLM"/>
    </source>
</evidence>
<gene>
    <name evidence="1" type="ORF">C0601_05680</name>
</gene>
<name>A0A2N5ZHI2_MUIH1</name>
<evidence type="ECO:0000313" key="2">
    <source>
        <dbReference type="Proteomes" id="UP000234857"/>
    </source>
</evidence>